<keyword evidence="3 6" id="KW-0812">Transmembrane</keyword>
<keyword evidence="5 6" id="KW-0472">Membrane</keyword>
<evidence type="ECO:0000256" key="5">
    <source>
        <dbReference type="ARBA" id="ARBA00023136"/>
    </source>
</evidence>
<evidence type="ECO:0000256" key="3">
    <source>
        <dbReference type="ARBA" id="ARBA00022692"/>
    </source>
</evidence>
<dbReference type="EMBL" id="RBUO01000033">
    <property type="protein sequence ID" value="RMV24970.1"/>
    <property type="molecule type" value="Genomic_DNA"/>
</dbReference>
<feature type="transmembrane region" description="Helical" evidence="6">
    <location>
        <begin position="124"/>
        <end position="141"/>
    </location>
</feature>
<reference evidence="7 8" key="1">
    <citation type="submission" date="2018-08" db="EMBL/GenBank/DDBJ databases">
        <title>Recombination of ecologically and evolutionarily significant loci maintains genetic cohesion in the Pseudomonas syringae species complex.</title>
        <authorList>
            <person name="Dillon M."/>
            <person name="Thakur S."/>
            <person name="Almeida R.N.D."/>
            <person name="Weir B.S."/>
            <person name="Guttman D.S."/>
        </authorList>
    </citation>
    <scope>NUCLEOTIDE SEQUENCE [LARGE SCALE GENOMIC DNA]</scope>
    <source>
        <strain evidence="7 8">ICMP 11895</strain>
    </source>
</reference>
<sequence>MARTVLYRCGSWLLLVVFIFFIKEPRRGAAESVRMSEAKIEKPIRRVLSIPTFRWLVLGGLTFNFATYACNSFMVPMLQRYFLLPLQEAAVATGVIVGVTGLIGLTLGGWIADKLHQRFSNGRLLFATISMLIAALATGYALHAGQIGIGVFVGVFSLAVRLQLLYLRLHRYSGRNRTAPAGHGHGAVLCRALFAGWRAGAGGGRFAV</sequence>
<evidence type="ECO:0000313" key="8">
    <source>
        <dbReference type="Proteomes" id="UP000272241"/>
    </source>
</evidence>
<dbReference type="GO" id="GO:0022857">
    <property type="term" value="F:transmembrane transporter activity"/>
    <property type="evidence" value="ECO:0007669"/>
    <property type="project" value="InterPro"/>
</dbReference>
<feature type="transmembrane region" description="Helical" evidence="6">
    <location>
        <begin position="5"/>
        <end position="22"/>
    </location>
</feature>
<dbReference type="Pfam" id="PF07690">
    <property type="entry name" value="MFS_1"/>
    <property type="match status" value="1"/>
</dbReference>
<keyword evidence="2" id="KW-0813">Transport</keyword>
<dbReference type="GO" id="GO:0016020">
    <property type="term" value="C:membrane"/>
    <property type="evidence" value="ECO:0007669"/>
    <property type="project" value="UniProtKB-SubCell"/>
</dbReference>
<dbReference type="InterPro" id="IPR044770">
    <property type="entry name" value="MFS_spinster-like"/>
</dbReference>
<evidence type="ECO:0000256" key="6">
    <source>
        <dbReference type="SAM" id="Phobius"/>
    </source>
</evidence>
<organism evidence="7 8">
    <name type="scientific">Pseudomonas savastanoi</name>
    <name type="common">Pseudomonas syringae pv. savastanoi</name>
    <dbReference type="NCBI Taxonomy" id="29438"/>
    <lineage>
        <taxon>Bacteria</taxon>
        <taxon>Pseudomonadati</taxon>
        <taxon>Pseudomonadota</taxon>
        <taxon>Gammaproteobacteria</taxon>
        <taxon>Pseudomonadales</taxon>
        <taxon>Pseudomonadaceae</taxon>
        <taxon>Pseudomonas</taxon>
    </lineage>
</organism>
<evidence type="ECO:0000256" key="2">
    <source>
        <dbReference type="ARBA" id="ARBA00022448"/>
    </source>
</evidence>
<dbReference type="SUPFAM" id="SSF103473">
    <property type="entry name" value="MFS general substrate transporter"/>
    <property type="match status" value="1"/>
</dbReference>
<dbReference type="InterPro" id="IPR011701">
    <property type="entry name" value="MFS"/>
</dbReference>
<comment type="caution">
    <text evidence="7">The sequence shown here is derived from an EMBL/GenBank/DDBJ whole genome shotgun (WGS) entry which is preliminary data.</text>
</comment>
<evidence type="ECO:0000256" key="1">
    <source>
        <dbReference type="ARBA" id="ARBA00004141"/>
    </source>
</evidence>
<dbReference type="Gene3D" id="1.20.1250.20">
    <property type="entry name" value="MFS general substrate transporter like domains"/>
    <property type="match status" value="1"/>
</dbReference>
<evidence type="ECO:0000313" key="7">
    <source>
        <dbReference type="EMBL" id="RMV24970.1"/>
    </source>
</evidence>
<dbReference type="PANTHER" id="PTHR23505">
    <property type="entry name" value="SPINSTER"/>
    <property type="match status" value="1"/>
</dbReference>
<dbReference type="AlphaFoldDB" id="A0A3M6B080"/>
<feature type="transmembrane region" description="Helical" evidence="6">
    <location>
        <begin position="147"/>
        <end position="167"/>
    </location>
</feature>
<accession>A0A3M6B080</accession>
<protein>
    <submittedName>
        <fullName evidence="7">Major facilitator family transporter</fullName>
    </submittedName>
</protein>
<proteinExistence type="predicted"/>
<dbReference type="Proteomes" id="UP000272241">
    <property type="component" value="Unassembled WGS sequence"/>
</dbReference>
<keyword evidence="4 6" id="KW-1133">Transmembrane helix</keyword>
<dbReference type="PANTHER" id="PTHR23505:SF79">
    <property type="entry name" value="PROTEIN SPINSTER"/>
    <property type="match status" value="1"/>
</dbReference>
<comment type="subcellular location">
    <subcellularLocation>
        <location evidence="1">Membrane</location>
        <topology evidence="1">Multi-pass membrane protein</topology>
    </subcellularLocation>
</comment>
<feature type="transmembrane region" description="Helical" evidence="6">
    <location>
        <begin position="90"/>
        <end position="112"/>
    </location>
</feature>
<evidence type="ECO:0000256" key="4">
    <source>
        <dbReference type="ARBA" id="ARBA00022989"/>
    </source>
</evidence>
<gene>
    <name evidence="7" type="ORF">ALP15_01796</name>
</gene>
<dbReference type="InterPro" id="IPR036259">
    <property type="entry name" value="MFS_trans_sf"/>
</dbReference>
<feature type="transmembrane region" description="Helical" evidence="6">
    <location>
        <begin position="55"/>
        <end position="78"/>
    </location>
</feature>
<name>A0A3M6B080_PSESS</name>